<dbReference type="PIRSF" id="PIRSF005917">
    <property type="entry name" value="MTase_YraL"/>
    <property type="match status" value="1"/>
</dbReference>
<sequence length="242" mass="26497">MSAPQPLPRGTLLLIPVPLGPTPPAAVLPAPVCEQARQLRHFIAENAKSARAFLKSLEIPVPLQEIQIQELNEHTRANALEGLLQPLRQGFDVGLVSEAGCPGVADPGADLIRLAQQEGITVVPLIGPSSLLLALMGSGLCGQRFAFHGYLPAKEDERGKRLKALEQESRRQNQTQMFIETPYRNTQMLNSLLQHLAPSTLLCLASSLTLPQQRLRTLSVAQWRKEEDPVAKEPTVFLFLSV</sequence>
<dbReference type="InterPro" id="IPR035996">
    <property type="entry name" value="4pyrrol_Methylase_sf"/>
</dbReference>
<gene>
    <name evidence="1" type="ORF">EV678_0624</name>
</gene>
<dbReference type="SUPFAM" id="SSF53790">
    <property type="entry name" value="Tetrapyrrole methylase"/>
    <property type="match status" value="1"/>
</dbReference>
<dbReference type="CDD" id="cd11649">
    <property type="entry name" value="RsmI_like"/>
    <property type="match status" value="1"/>
</dbReference>
<accession>A0ABY0ITM3</accession>
<evidence type="ECO:0000313" key="2">
    <source>
        <dbReference type="Proteomes" id="UP000292136"/>
    </source>
</evidence>
<dbReference type="InterPro" id="IPR008189">
    <property type="entry name" value="rRNA_ssu_MeTfrase_I"/>
</dbReference>
<evidence type="ECO:0000313" key="1">
    <source>
        <dbReference type="EMBL" id="RZT89828.1"/>
    </source>
</evidence>
<dbReference type="PANTHER" id="PTHR46111">
    <property type="entry name" value="RIBOSOMAL RNA SMALL SUBUNIT METHYLTRANSFERASE I"/>
    <property type="match status" value="1"/>
</dbReference>
<keyword evidence="2" id="KW-1185">Reference proteome</keyword>
<dbReference type="RefSeq" id="WP_130458477.1">
    <property type="nucleotide sequence ID" value="NZ_SHKM01000001.1"/>
</dbReference>
<dbReference type="InterPro" id="IPR014777">
    <property type="entry name" value="4pyrrole_Mease_sub1"/>
</dbReference>
<dbReference type="Gene3D" id="3.40.1010.10">
    <property type="entry name" value="Cobalt-precorrin-4 Transmethylase, Domain 1"/>
    <property type="match status" value="1"/>
</dbReference>
<dbReference type="PANTHER" id="PTHR46111:SF2">
    <property type="entry name" value="SAM-DEPENDENT METHYLTRANSFERASE"/>
    <property type="match status" value="1"/>
</dbReference>
<dbReference type="InterPro" id="IPR014776">
    <property type="entry name" value="4pyrrole_Mease_sub2"/>
</dbReference>
<comment type="caution">
    <text evidence="1">The sequence shown here is derived from an EMBL/GenBank/DDBJ whole genome shotgun (WGS) entry which is preliminary data.</text>
</comment>
<reference evidence="1 2" key="1">
    <citation type="submission" date="2019-02" db="EMBL/GenBank/DDBJ databases">
        <title>Genomic Encyclopedia of Type Strains, Phase IV (KMG-IV): sequencing the most valuable type-strain genomes for metagenomic binning, comparative biology and taxonomic classification.</title>
        <authorList>
            <person name="Goeker M."/>
        </authorList>
    </citation>
    <scope>NUCLEOTIDE SEQUENCE [LARGE SCALE GENOMIC DNA]</scope>
    <source>
        <strain evidence="1 2">DSM 21223</strain>
    </source>
</reference>
<proteinExistence type="predicted"/>
<name>A0ABY0ITM3_9RHOO</name>
<dbReference type="EMBL" id="SHKM01000001">
    <property type="protein sequence ID" value="RZT89828.1"/>
    <property type="molecule type" value="Genomic_DNA"/>
</dbReference>
<dbReference type="Proteomes" id="UP000292136">
    <property type="component" value="Unassembled WGS sequence"/>
</dbReference>
<organism evidence="1 2">
    <name type="scientific">Azospira oryzae</name>
    <dbReference type="NCBI Taxonomy" id="146939"/>
    <lineage>
        <taxon>Bacteria</taxon>
        <taxon>Pseudomonadati</taxon>
        <taxon>Pseudomonadota</taxon>
        <taxon>Betaproteobacteria</taxon>
        <taxon>Rhodocyclales</taxon>
        <taxon>Rhodocyclaceae</taxon>
        <taxon>Azospira</taxon>
    </lineage>
</organism>
<protein>
    <submittedName>
        <fullName evidence="1">16S rRNA (Cytidine1402-2'-O)-methyltransferase</fullName>
    </submittedName>
</protein>
<dbReference type="Gene3D" id="3.30.950.10">
    <property type="entry name" value="Methyltransferase, Cobalt-precorrin-4 Transmethylase, Domain 2"/>
    <property type="match status" value="1"/>
</dbReference>